<proteinExistence type="predicted"/>
<evidence type="ECO:0000259" key="1">
    <source>
        <dbReference type="Pfam" id="PF12706"/>
    </source>
</evidence>
<sequence>MFTENYGLLIDAGVGIRTLKKHFKDYNIQLSKANSLIITHDHADHVKSVGSLSKEFNLPVYSTQKVHAGIDNNWCVRCKIMPERIKFIDKNTQFQLSDFTITPFDIPHDSTDNVGYCIQYQNITFVLMTDVGHLTDEIKEYIGKANYLVIEADYESEMLDRGSYPTHLKKRIRGPYGHMSNVECATAIAENATSKLQHVWLCHLSDENNHPELAEKSVKQILRSHGIIAGDISGADFKLDVLKRKTPSGVFDLSLE</sequence>
<name>D1PYQ9_9BACT</name>
<comment type="caution">
    <text evidence="2">The sequence shown here is derived from an EMBL/GenBank/DDBJ whole genome shotgun (WGS) entry which is preliminary data.</text>
</comment>
<dbReference type="InterPro" id="IPR052533">
    <property type="entry name" value="WalJ/YycJ-like"/>
</dbReference>
<dbReference type="SUPFAM" id="SSF56281">
    <property type="entry name" value="Metallo-hydrolase/oxidoreductase"/>
    <property type="match status" value="1"/>
</dbReference>
<reference evidence="2 3" key="1">
    <citation type="submission" date="2009-10" db="EMBL/GenBank/DDBJ databases">
        <authorList>
            <person name="Qin X."/>
            <person name="Bachman B."/>
            <person name="Battles P."/>
            <person name="Bell A."/>
            <person name="Bess C."/>
            <person name="Bickham C."/>
            <person name="Chaboub L."/>
            <person name="Chen D."/>
            <person name="Coyle M."/>
            <person name="Deiros D.R."/>
            <person name="Dinh H."/>
            <person name="Forbes L."/>
            <person name="Fowler G."/>
            <person name="Francisco L."/>
            <person name="Fu Q."/>
            <person name="Gubbala S."/>
            <person name="Hale W."/>
            <person name="Han Y."/>
            <person name="Hemphill L."/>
            <person name="Highlander S.K."/>
            <person name="Hirani K."/>
            <person name="Hogues M."/>
            <person name="Jackson L."/>
            <person name="Jakkamsetti A."/>
            <person name="Javaid M."/>
            <person name="Jiang H."/>
            <person name="Korchina V."/>
            <person name="Kovar C."/>
            <person name="Lara F."/>
            <person name="Lee S."/>
            <person name="Mata R."/>
            <person name="Mathew T."/>
            <person name="Moen C."/>
            <person name="Morales K."/>
            <person name="Munidasa M."/>
            <person name="Nazareth L."/>
            <person name="Ngo R."/>
            <person name="Nguyen L."/>
            <person name="Okwuonu G."/>
            <person name="Ongeri F."/>
            <person name="Patil S."/>
            <person name="Petrosino J."/>
            <person name="Pham C."/>
            <person name="Pham P."/>
            <person name="Pu L.-L."/>
            <person name="Puazo M."/>
            <person name="Raj R."/>
            <person name="Reid J."/>
            <person name="Rouhana J."/>
            <person name="Saada N."/>
            <person name="Shang Y."/>
            <person name="Simmons D."/>
            <person name="Thornton R."/>
            <person name="Warren J."/>
            <person name="Weissenberger G."/>
            <person name="Zhang J."/>
            <person name="Zhang L."/>
            <person name="Zhou C."/>
            <person name="Zhu D."/>
            <person name="Muzny D."/>
            <person name="Worley K."/>
            <person name="Gibbs R."/>
        </authorList>
    </citation>
    <scope>NUCLEOTIDE SEQUENCE [LARGE SCALE GENOMIC DNA]</scope>
    <source>
        <strain evidence="2 3">DSM 17361</strain>
    </source>
</reference>
<protein>
    <submittedName>
        <fullName evidence="2">Metallo-beta-lactamase family protein</fullName>
    </submittedName>
</protein>
<gene>
    <name evidence="2" type="ORF">HMPREF0645_2094</name>
</gene>
<dbReference type="Gene3D" id="3.60.15.10">
    <property type="entry name" value="Ribonuclease Z/Hydroxyacylglutathione hydrolase-like"/>
    <property type="match status" value="1"/>
</dbReference>
<dbReference type="eggNOG" id="COG1235">
    <property type="taxonomic scope" value="Bacteria"/>
</dbReference>
<keyword evidence="3" id="KW-1185">Reference proteome</keyword>
<dbReference type="PANTHER" id="PTHR47619">
    <property type="entry name" value="METALLO-HYDROLASE YYCJ-RELATED"/>
    <property type="match status" value="1"/>
</dbReference>
<evidence type="ECO:0000313" key="2">
    <source>
        <dbReference type="EMBL" id="EFA43498.1"/>
    </source>
</evidence>
<organism evidence="2 3">
    <name type="scientific">Hallella bergensis DSM 17361</name>
    <dbReference type="NCBI Taxonomy" id="585502"/>
    <lineage>
        <taxon>Bacteria</taxon>
        <taxon>Pseudomonadati</taxon>
        <taxon>Bacteroidota</taxon>
        <taxon>Bacteroidia</taxon>
        <taxon>Bacteroidales</taxon>
        <taxon>Prevotellaceae</taxon>
        <taxon>Hallella</taxon>
    </lineage>
</organism>
<dbReference type="HOGENOM" id="CLU_073253_0_0_10"/>
<dbReference type="Pfam" id="PF12706">
    <property type="entry name" value="Lactamase_B_2"/>
    <property type="match status" value="1"/>
</dbReference>
<dbReference type="EMBL" id="ACKS01000079">
    <property type="protein sequence ID" value="EFA43498.1"/>
    <property type="molecule type" value="Genomic_DNA"/>
</dbReference>
<dbReference type="Proteomes" id="UP000003160">
    <property type="component" value="Unassembled WGS sequence"/>
</dbReference>
<dbReference type="InterPro" id="IPR036866">
    <property type="entry name" value="RibonucZ/Hydroxyglut_hydro"/>
</dbReference>
<feature type="domain" description="Metallo-beta-lactamase" evidence="1">
    <location>
        <begin position="8"/>
        <end position="190"/>
    </location>
</feature>
<evidence type="ECO:0000313" key="3">
    <source>
        <dbReference type="Proteomes" id="UP000003160"/>
    </source>
</evidence>
<accession>D1PYQ9</accession>
<dbReference type="InterPro" id="IPR001279">
    <property type="entry name" value="Metallo-B-lactamas"/>
</dbReference>
<dbReference type="PANTHER" id="PTHR47619:SF1">
    <property type="entry name" value="EXODEOXYRIBONUCLEASE WALJ"/>
    <property type="match status" value="1"/>
</dbReference>
<dbReference type="AlphaFoldDB" id="D1PYQ9"/>